<feature type="coiled-coil region" evidence="1">
    <location>
        <begin position="404"/>
        <end position="438"/>
    </location>
</feature>
<evidence type="ECO:0000256" key="1">
    <source>
        <dbReference type="SAM" id="Coils"/>
    </source>
</evidence>
<evidence type="ECO:0000313" key="3">
    <source>
        <dbReference type="EMBL" id="GEU61747.1"/>
    </source>
</evidence>
<sequence>MMGKKFGNSLRVSKTIIDYYLDVGELFGLVIELVKDLGPNEIFLAALRSFHILLMLDSALWFQVDKRVWFEVELQGAQGNREAKVFQVSNNDAAVAQIWLKNKQLEEKTNTDCLVGAGKEGNVAKKKNVKESMEVNLGKVLKYNVDKVVSGSRVQVDKRVWFEVELQGAQGNREAKVFQVSNNDAAVAQRWLKNKQLEEKTNTDCLVGAGKGPNVAPVARECTFADFMKCSPITFSGNEGAVGPDLVELTGGYFGNRSRDQENVGINEGEVTSSEPATLSKAVRMAHTLMEQKVKRKQKEKLIIRRGSERTSKEAVVVVVEITINSMNSPKPTPSSRPTKVEVPKELSKVSIVNTSLKKLKHHLVSFDVVIKERTTTTATTEGTWGDNSFSQQSVPSFDQLFEIKKLNAQSQEKDMVIKKLKERVKSLSGNMKEEIETINIELDHRVTKLIAENDHLKQTYKQLYDSIKSSPLKDNIRKLKGMSLLDDVVTSHPIDPKLLKVDVAQLAPKLQNNRTAHSDYLKHTQKETVTLREIVKQGRSLNPLNTYLIYVASESQPSGNTKKDKIQKTPSSTKKNKIEDHPRTIRFSLRNKNCVVKSKDTASMHHSKLNVNSDLQCVSCNGCLFFDNHDSCVLDFINNVNARVKSKSVKKTVKRKVWKPTGKVVQIVLWDLNSGCSNHMIEDHSQLTNFINKFLGMVKFSNDHVAKIMGYGDYQIGNVI</sequence>
<dbReference type="EMBL" id="BKCJ010004556">
    <property type="protein sequence ID" value="GEU61747.1"/>
    <property type="molecule type" value="Genomic_DNA"/>
</dbReference>
<dbReference type="AlphaFoldDB" id="A0A6L2LL83"/>
<organism evidence="3">
    <name type="scientific">Tanacetum cinerariifolium</name>
    <name type="common">Dalmatian daisy</name>
    <name type="synonym">Chrysanthemum cinerariifolium</name>
    <dbReference type="NCBI Taxonomy" id="118510"/>
    <lineage>
        <taxon>Eukaryota</taxon>
        <taxon>Viridiplantae</taxon>
        <taxon>Streptophyta</taxon>
        <taxon>Embryophyta</taxon>
        <taxon>Tracheophyta</taxon>
        <taxon>Spermatophyta</taxon>
        <taxon>Magnoliopsida</taxon>
        <taxon>eudicotyledons</taxon>
        <taxon>Gunneridae</taxon>
        <taxon>Pentapetalae</taxon>
        <taxon>asterids</taxon>
        <taxon>campanulids</taxon>
        <taxon>Asterales</taxon>
        <taxon>Asteraceae</taxon>
        <taxon>Asteroideae</taxon>
        <taxon>Anthemideae</taxon>
        <taxon>Anthemidinae</taxon>
        <taxon>Tanacetum</taxon>
    </lineage>
</organism>
<proteinExistence type="predicted"/>
<reference evidence="3" key="1">
    <citation type="journal article" date="2019" name="Sci. Rep.">
        <title>Draft genome of Tanacetum cinerariifolium, the natural source of mosquito coil.</title>
        <authorList>
            <person name="Yamashiro T."/>
            <person name="Shiraishi A."/>
            <person name="Satake H."/>
            <person name="Nakayama K."/>
        </authorList>
    </citation>
    <scope>NUCLEOTIDE SEQUENCE</scope>
</reference>
<comment type="caution">
    <text evidence="3">The sequence shown here is derived from an EMBL/GenBank/DDBJ whole genome shotgun (WGS) entry which is preliminary data.</text>
</comment>
<accession>A0A6L2LL83</accession>
<evidence type="ECO:0000256" key="2">
    <source>
        <dbReference type="SAM" id="MobiDB-lite"/>
    </source>
</evidence>
<keyword evidence="1" id="KW-0175">Coiled coil</keyword>
<feature type="region of interest" description="Disordered" evidence="2">
    <location>
        <begin position="557"/>
        <end position="578"/>
    </location>
</feature>
<protein>
    <submittedName>
        <fullName evidence="3">Zinc finger, CCHC-type</fullName>
    </submittedName>
</protein>
<gene>
    <name evidence="3" type="ORF">Tci_033725</name>
</gene>
<name>A0A6L2LL83_TANCI</name>